<gene>
    <name evidence="1" type="ORF">HOLleu_07933</name>
</gene>
<comment type="caution">
    <text evidence="1">The sequence shown here is derived from an EMBL/GenBank/DDBJ whole genome shotgun (WGS) entry which is preliminary data.</text>
</comment>
<proteinExistence type="predicted"/>
<name>A0A9Q1HHC7_HOLLE</name>
<protein>
    <submittedName>
        <fullName evidence="1">Uncharacterized protein</fullName>
    </submittedName>
</protein>
<evidence type="ECO:0000313" key="1">
    <source>
        <dbReference type="EMBL" id="KAJ8045016.1"/>
    </source>
</evidence>
<evidence type="ECO:0000313" key="2">
    <source>
        <dbReference type="Proteomes" id="UP001152320"/>
    </source>
</evidence>
<dbReference type="AlphaFoldDB" id="A0A9Q1HHC7"/>
<accession>A0A9Q1HHC7</accession>
<organism evidence="1 2">
    <name type="scientific">Holothuria leucospilota</name>
    <name type="common">Black long sea cucumber</name>
    <name type="synonym">Mertensiothuria leucospilota</name>
    <dbReference type="NCBI Taxonomy" id="206669"/>
    <lineage>
        <taxon>Eukaryota</taxon>
        <taxon>Metazoa</taxon>
        <taxon>Echinodermata</taxon>
        <taxon>Eleutherozoa</taxon>
        <taxon>Echinozoa</taxon>
        <taxon>Holothuroidea</taxon>
        <taxon>Aspidochirotacea</taxon>
        <taxon>Aspidochirotida</taxon>
        <taxon>Holothuriidae</taxon>
        <taxon>Holothuria</taxon>
    </lineage>
</organism>
<reference evidence="1" key="1">
    <citation type="submission" date="2021-10" db="EMBL/GenBank/DDBJ databases">
        <title>Tropical sea cucumber genome reveals ecological adaptation and Cuvierian tubules defense mechanism.</title>
        <authorList>
            <person name="Chen T."/>
        </authorList>
    </citation>
    <scope>NUCLEOTIDE SEQUENCE</scope>
    <source>
        <strain evidence="1">Nanhai2018</strain>
        <tissue evidence="1">Muscle</tissue>
    </source>
</reference>
<sequence length="79" mass="8413">MGCLTLTLVSVGNRYISFLATVVVSGVTGRRINGSCGPWKDREIVSLIACESLVHHCAISVEGCIKGISQKYKSSVLSL</sequence>
<dbReference type="Proteomes" id="UP001152320">
    <property type="component" value="Chromosome 3"/>
</dbReference>
<keyword evidence="2" id="KW-1185">Reference proteome</keyword>
<dbReference type="EMBL" id="JAIZAY010000003">
    <property type="protein sequence ID" value="KAJ8045016.1"/>
    <property type="molecule type" value="Genomic_DNA"/>
</dbReference>